<dbReference type="AlphaFoldDB" id="A0A2T3MTJ0"/>
<evidence type="ECO:0000313" key="2">
    <source>
        <dbReference type="Proteomes" id="UP000240904"/>
    </source>
</evidence>
<organism evidence="1 2">
    <name type="scientific">Photobacterium lipolyticum</name>
    <dbReference type="NCBI Taxonomy" id="266810"/>
    <lineage>
        <taxon>Bacteria</taxon>
        <taxon>Pseudomonadati</taxon>
        <taxon>Pseudomonadota</taxon>
        <taxon>Gammaproteobacteria</taxon>
        <taxon>Vibrionales</taxon>
        <taxon>Vibrionaceae</taxon>
        <taxon>Photobacterium</taxon>
    </lineage>
</organism>
<comment type="caution">
    <text evidence="1">The sequence shown here is derived from an EMBL/GenBank/DDBJ whole genome shotgun (WGS) entry which is preliminary data.</text>
</comment>
<name>A0A2T3MTJ0_9GAMM</name>
<accession>A0A2T3MTJ0</accession>
<keyword evidence="2" id="KW-1185">Reference proteome</keyword>
<evidence type="ECO:0000313" key="1">
    <source>
        <dbReference type="EMBL" id="PSW02569.1"/>
    </source>
</evidence>
<reference evidence="1 2" key="1">
    <citation type="submission" date="2018-03" db="EMBL/GenBank/DDBJ databases">
        <title>Whole genome sequencing of Histamine producing bacteria.</title>
        <authorList>
            <person name="Butler K."/>
        </authorList>
    </citation>
    <scope>NUCLEOTIDE SEQUENCE [LARGE SCALE GENOMIC DNA]</scope>
    <source>
        <strain evidence="1 2">DSM 16190</strain>
    </source>
</reference>
<dbReference type="EMBL" id="PYMC01000018">
    <property type="protein sequence ID" value="PSW02569.1"/>
    <property type="molecule type" value="Genomic_DNA"/>
</dbReference>
<sequence length="107" mass="12336">MAYAKCYTVLTLLKKKGIKEIRRMETEEARRLLGQYPVNAKKYKQFDGLEGQQLIKANKKHKMPILSPESVKDYIQKCSSFFEWCGHIKEAAKGWPLSVTGSQQLKV</sequence>
<dbReference type="Proteomes" id="UP000240904">
    <property type="component" value="Unassembled WGS sequence"/>
</dbReference>
<gene>
    <name evidence="1" type="ORF">C9I89_18805</name>
</gene>
<protein>
    <submittedName>
        <fullName evidence="1">Uncharacterized protein</fullName>
    </submittedName>
</protein>
<proteinExistence type="predicted"/>